<feature type="transmembrane region" description="Helical" evidence="6">
    <location>
        <begin position="161"/>
        <end position="183"/>
    </location>
</feature>
<name>A0A9P0QPN4_9ASCO</name>
<dbReference type="GO" id="GO:0005789">
    <property type="term" value="C:endoplasmic reticulum membrane"/>
    <property type="evidence" value="ECO:0007669"/>
    <property type="project" value="UniProtKB-SubCell"/>
</dbReference>
<dbReference type="PANTHER" id="PTHR31394">
    <property type="entry name" value="TRANSMEMBRANE PROTEIN 199"/>
    <property type="match status" value="1"/>
</dbReference>
<dbReference type="OrthoDB" id="19981at2759"/>
<evidence type="ECO:0000256" key="1">
    <source>
        <dbReference type="ARBA" id="ARBA00004477"/>
    </source>
</evidence>
<comment type="caution">
    <text evidence="7">The sequence shown here is derived from an EMBL/GenBank/DDBJ whole genome shotgun (WGS) entry which is preliminary data.</text>
</comment>
<proteinExistence type="predicted"/>
<comment type="subcellular location">
    <subcellularLocation>
        <location evidence="1">Endoplasmic reticulum membrane</location>
        <topology evidence="1">Multi-pass membrane protein</topology>
    </subcellularLocation>
</comment>
<keyword evidence="2 6" id="KW-0812">Transmembrane</keyword>
<dbReference type="InterPro" id="IPR021013">
    <property type="entry name" value="ATPase_Vma12"/>
</dbReference>
<dbReference type="AlphaFoldDB" id="A0A9P0QPN4"/>
<accession>A0A9P0QPN4</accession>
<dbReference type="GO" id="GO:0070072">
    <property type="term" value="P:vacuolar proton-transporting V-type ATPase complex assembly"/>
    <property type="evidence" value="ECO:0007669"/>
    <property type="project" value="InterPro"/>
</dbReference>
<evidence type="ECO:0000313" key="7">
    <source>
        <dbReference type="EMBL" id="CAH2352428.1"/>
    </source>
</evidence>
<keyword evidence="3" id="KW-0256">Endoplasmic reticulum</keyword>
<keyword evidence="5 6" id="KW-0472">Membrane</keyword>
<feature type="transmembrane region" description="Helical" evidence="6">
    <location>
        <begin position="131"/>
        <end position="149"/>
    </location>
</feature>
<keyword evidence="8" id="KW-1185">Reference proteome</keyword>
<gene>
    <name evidence="7" type="ORF">CLIB1423_06S06216</name>
</gene>
<protein>
    <submittedName>
        <fullName evidence="7">Vacuolar ATPase assembly integral membrane protein Vph2p</fullName>
    </submittedName>
</protein>
<organism evidence="7 8">
    <name type="scientific">[Candida] railenensis</name>
    <dbReference type="NCBI Taxonomy" id="45579"/>
    <lineage>
        <taxon>Eukaryota</taxon>
        <taxon>Fungi</taxon>
        <taxon>Dikarya</taxon>
        <taxon>Ascomycota</taxon>
        <taxon>Saccharomycotina</taxon>
        <taxon>Pichiomycetes</taxon>
        <taxon>Debaryomycetaceae</taxon>
        <taxon>Kurtzmaniella</taxon>
    </lineage>
</organism>
<dbReference type="EMBL" id="CAKXYY010000006">
    <property type="protein sequence ID" value="CAH2352428.1"/>
    <property type="molecule type" value="Genomic_DNA"/>
</dbReference>
<sequence length="207" mass="23849">MTKFLLTPQLTKLVSNSSLDESQKESLLSSPYITHANLISFYKLCSPTPTLLQLIQMTKLYIPVRKEESKPKSKEFIESMNELRLKAKEDEYQKLIGKTTDLSQLLYEPSANDIELTPAQMHKEVRSHITTIFNIFISVASVVYAIWYWTGSSMRIKDSYRILLCIFFGLLILVAEVVVYMGYLNKIEEAKIAENKKKEVKKVIKTI</sequence>
<evidence type="ECO:0000256" key="4">
    <source>
        <dbReference type="ARBA" id="ARBA00022989"/>
    </source>
</evidence>
<dbReference type="Proteomes" id="UP000837801">
    <property type="component" value="Unassembled WGS sequence"/>
</dbReference>
<evidence type="ECO:0000256" key="6">
    <source>
        <dbReference type="SAM" id="Phobius"/>
    </source>
</evidence>
<evidence type="ECO:0000256" key="3">
    <source>
        <dbReference type="ARBA" id="ARBA00022824"/>
    </source>
</evidence>
<evidence type="ECO:0000256" key="2">
    <source>
        <dbReference type="ARBA" id="ARBA00022692"/>
    </source>
</evidence>
<dbReference type="PANTHER" id="PTHR31394:SF1">
    <property type="entry name" value="TRANSMEMBRANE PROTEIN 199"/>
    <property type="match status" value="1"/>
</dbReference>
<evidence type="ECO:0000256" key="5">
    <source>
        <dbReference type="ARBA" id="ARBA00023136"/>
    </source>
</evidence>
<evidence type="ECO:0000313" key="8">
    <source>
        <dbReference type="Proteomes" id="UP000837801"/>
    </source>
</evidence>
<reference evidence="7" key="1">
    <citation type="submission" date="2022-03" db="EMBL/GenBank/DDBJ databases">
        <authorList>
            <person name="Legras J.-L."/>
            <person name="Devillers H."/>
            <person name="Grondin C."/>
        </authorList>
    </citation>
    <scope>NUCLEOTIDE SEQUENCE</scope>
    <source>
        <strain evidence="7">CLIB 1423</strain>
    </source>
</reference>
<keyword evidence="4 6" id="KW-1133">Transmembrane helix</keyword>
<dbReference type="Pfam" id="PF11712">
    <property type="entry name" value="Vma12"/>
    <property type="match status" value="1"/>
</dbReference>